<dbReference type="EMBL" id="LAXI01000003">
    <property type="protein sequence ID" value="KRS18642.1"/>
    <property type="molecule type" value="Genomic_DNA"/>
</dbReference>
<dbReference type="STRING" id="540747.SAMN04488031_10478"/>
<dbReference type="SUPFAM" id="SSF50249">
    <property type="entry name" value="Nucleic acid-binding proteins"/>
    <property type="match status" value="1"/>
</dbReference>
<evidence type="ECO:0000259" key="2">
    <source>
        <dbReference type="Pfam" id="PF12172"/>
    </source>
</evidence>
<dbReference type="PANTHER" id="PTHR34075:SF5">
    <property type="entry name" value="BLR3430 PROTEIN"/>
    <property type="match status" value="1"/>
</dbReference>
<dbReference type="InterPro" id="IPR012340">
    <property type="entry name" value="NA-bd_OB-fold"/>
</dbReference>
<dbReference type="InterPro" id="IPR052513">
    <property type="entry name" value="Thioester_dehydratase-like"/>
</dbReference>
<dbReference type="PANTHER" id="PTHR34075">
    <property type="entry name" value="BLR3430 PROTEIN"/>
    <property type="match status" value="1"/>
</dbReference>
<organism evidence="3 5">
    <name type="scientific">Roseovarius indicus</name>
    <dbReference type="NCBI Taxonomy" id="540747"/>
    <lineage>
        <taxon>Bacteria</taxon>
        <taxon>Pseudomonadati</taxon>
        <taxon>Pseudomonadota</taxon>
        <taxon>Alphaproteobacteria</taxon>
        <taxon>Rhodobacterales</taxon>
        <taxon>Roseobacteraceae</taxon>
        <taxon>Roseovarius</taxon>
    </lineage>
</organism>
<dbReference type="Proteomes" id="UP000325785">
    <property type="component" value="Chromosome"/>
</dbReference>
<feature type="domain" description="ChsH2 rubredoxin-like zinc ribbon" evidence="2">
    <location>
        <begin position="20"/>
        <end position="52"/>
    </location>
</feature>
<feature type="domain" description="ChsH2 C-terminal OB-fold" evidence="1">
    <location>
        <begin position="56"/>
        <end position="112"/>
    </location>
</feature>
<protein>
    <submittedName>
        <fullName evidence="4">Putative nucleic-acid-binding protein containing a Zn-ribbon</fullName>
    </submittedName>
</protein>
<dbReference type="Pfam" id="PF01796">
    <property type="entry name" value="OB_ChsH2_C"/>
    <property type="match status" value="1"/>
</dbReference>
<evidence type="ECO:0000313" key="3">
    <source>
        <dbReference type="EMBL" id="KRS18642.1"/>
    </source>
</evidence>
<dbReference type="OrthoDB" id="3182121at2"/>
<name>A0A0T5PBF9_9RHOB</name>
<dbReference type="InterPro" id="IPR022002">
    <property type="entry name" value="ChsH2_Znr"/>
</dbReference>
<dbReference type="AlphaFoldDB" id="A0A0T5PBF9"/>
<dbReference type="RefSeq" id="WP_057814940.1">
    <property type="nucleotide sequence ID" value="NZ_CP031598.1"/>
</dbReference>
<reference evidence="4 6" key="2">
    <citation type="submission" date="2018-08" db="EMBL/GenBank/DDBJ databases">
        <title>Genetic Globetrotter - A new plasmid hitch-hiking vast phylogenetic and geographic distances.</title>
        <authorList>
            <person name="Vollmers J."/>
            <person name="Petersen J."/>
        </authorList>
    </citation>
    <scope>NUCLEOTIDE SEQUENCE [LARGE SCALE GENOMIC DNA]</scope>
    <source>
        <strain evidence="4 6">DSM 26383</strain>
    </source>
</reference>
<accession>A0A0T5PBF9</accession>
<dbReference type="KEGG" id="rid:RIdsm_01468"/>
<dbReference type="EMBL" id="CP031598">
    <property type="protein sequence ID" value="QEW25681.1"/>
    <property type="molecule type" value="Genomic_DNA"/>
</dbReference>
<gene>
    <name evidence="4" type="ORF">RIdsm_01468</name>
    <name evidence="3" type="ORF">XM52_07675</name>
</gene>
<keyword evidence="5" id="KW-1185">Reference proteome</keyword>
<sequence>MSTTDPRFDGAGPETRWTDLLESGVFAIQTCGACNASQFPPVATCQACGAPEPALVPASGPGTVYATTTVRARDGAYDVSIIELDEGPRIMSRVEGVTAEEVQIGQRVTARVDTGGETLVVVFDRAEERA</sequence>
<dbReference type="Pfam" id="PF12172">
    <property type="entry name" value="zf-ChsH2"/>
    <property type="match status" value="1"/>
</dbReference>
<dbReference type="Proteomes" id="UP000051401">
    <property type="component" value="Unassembled WGS sequence"/>
</dbReference>
<evidence type="ECO:0000313" key="6">
    <source>
        <dbReference type="Proteomes" id="UP000325785"/>
    </source>
</evidence>
<dbReference type="InterPro" id="IPR002878">
    <property type="entry name" value="ChsH2_C"/>
</dbReference>
<evidence type="ECO:0000259" key="1">
    <source>
        <dbReference type="Pfam" id="PF01796"/>
    </source>
</evidence>
<reference evidence="3 5" key="1">
    <citation type="submission" date="2015-04" db="EMBL/GenBank/DDBJ databases">
        <title>The draft genome sequence of Roseovarius indicus B108T.</title>
        <authorList>
            <person name="Li G."/>
            <person name="Lai Q."/>
            <person name="Shao Z."/>
            <person name="Yan P."/>
        </authorList>
    </citation>
    <scope>NUCLEOTIDE SEQUENCE [LARGE SCALE GENOMIC DNA]</scope>
    <source>
        <strain evidence="3 5">B108</strain>
    </source>
</reference>
<evidence type="ECO:0000313" key="5">
    <source>
        <dbReference type="Proteomes" id="UP000051401"/>
    </source>
</evidence>
<dbReference type="PATRIC" id="fig|540747.5.peg.3907"/>
<proteinExistence type="predicted"/>
<evidence type="ECO:0000313" key="4">
    <source>
        <dbReference type="EMBL" id="QEW25681.1"/>
    </source>
</evidence>